<evidence type="ECO:0000313" key="4">
    <source>
        <dbReference type="Proteomes" id="UP000663851"/>
    </source>
</evidence>
<evidence type="ECO:0000313" key="2">
    <source>
        <dbReference type="EMBL" id="CAF4438962.1"/>
    </source>
</evidence>
<organism evidence="1 4">
    <name type="scientific">Rotaria socialis</name>
    <dbReference type="NCBI Taxonomy" id="392032"/>
    <lineage>
        <taxon>Eukaryota</taxon>
        <taxon>Metazoa</taxon>
        <taxon>Spiralia</taxon>
        <taxon>Gnathifera</taxon>
        <taxon>Rotifera</taxon>
        <taxon>Eurotatoria</taxon>
        <taxon>Bdelloidea</taxon>
        <taxon>Philodinida</taxon>
        <taxon>Philodinidae</taxon>
        <taxon>Rotaria</taxon>
    </lineage>
</organism>
<reference evidence="1" key="1">
    <citation type="submission" date="2021-02" db="EMBL/GenBank/DDBJ databases">
        <authorList>
            <person name="Nowell W R."/>
        </authorList>
    </citation>
    <scope>NUCLEOTIDE SEQUENCE</scope>
</reference>
<evidence type="ECO:0000313" key="1">
    <source>
        <dbReference type="EMBL" id="CAF4139257.1"/>
    </source>
</evidence>
<proteinExistence type="predicted"/>
<dbReference type="EMBL" id="CAJOBR010003319">
    <property type="protein sequence ID" value="CAF4733560.1"/>
    <property type="molecule type" value="Genomic_DNA"/>
</dbReference>
<gene>
    <name evidence="1" type="ORF">HFQ381_LOCUS3661</name>
    <name evidence="3" type="ORF">QYT958_LOCUS19745</name>
    <name evidence="2" type="ORF">TSG867_LOCUS16008</name>
</gene>
<dbReference type="Proteomes" id="UP000663848">
    <property type="component" value="Unassembled WGS sequence"/>
</dbReference>
<sequence>MTFYSHTDPCVELRNILHRSLVSLGCPHVPSLPTSTFLMTTNTNLKVVAWLLGELDSDFAQRLHASRSSNSIAFIKDFFLETAMFPRSFILRLDDIFNSSSLGDLHQLSNMLSYYIHKPIVGQNVQLGLIEYLSELVVCLRNPPMTIHQDMWTNRNVLNMFEQLPIDESNLCIDSRILEYADNEQQQSGDDEETSADLKDVFGQVRTELLAQKSNDMNETEFETIFTNEQIIEIDKQLQNALVDTHQFFKRLETERANLGYDLYLTLNCISVIRKMIAIYLGVPNHQSTTNDQQSGFLLSNETIQKLNSITHLNEVYEQVRSNDKIFTDKIQYLLNDIDKENDTNSKQSNTAALTLQAQVMLARNLAHTLSNSDQIKIK</sequence>
<accession>A0A819XN60</accession>
<dbReference type="Proteomes" id="UP000663862">
    <property type="component" value="Unassembled WGS sequence"/>
</dbReference>
<dbReference type="AlphaFoldDB" id="A0A819XN60"/>
<dbReference type="Proteomes" id="UP000663851">
    <property type="component" value="Unassembled WGS sequence"/>
</dbReference>
<evidence type="ECO:0000313" key="3">
    <source>
        <dbReference type="EMBL" id="CAF4733560.1"/>
    </source>
</evidence>
<dbReference type="EMBL" id="CAJOBO010000135">
    <property type="protein sequence ID" value="CAF4139257.1"/>
    <property type="molecule type" value="Genomic_DNA"/>
</dbReference>
<name>A0A819XN60_9BILA</name>
<comment type="caution">
    <text evidence="1">The sequence shown here is derived from an EMBL/GenBank/DDBJ whole genome shotgun (WGS) entry which is preliminary data.</text>
</comment>
<dbReference type="EMBL" id="CAJOBQ010000958">
    <property type="protein sequence ID" value="CAF4438962.1"/>
    <property type="molecule type" value="Genomic_DNA"/>
</dbReference>
<protein>
    <submittedName>
        <fullName evidence="1">Uncharacterized protein</fullName>
    </submittedName>
</protein>